<evidence type="ECO:0000313" key="1">
    <source>
        <dbReference type="EMBL" id="VAW24221.1"/>
    </source>
</evidence>
<reference evidence="1" key="1">
    <citation type="submission" date="2018-06" db="EMBL/GenBank/DDBJ databases">
        <authorList>
            <person name="Zhirakovskaya E."/>
        </authorList>
    </citation>
    <scope>NUCLEOTIDE SEQUENCE</scope>
</reference>
<gene>
    <name evidence="1" type="ORF">MNBD_ALPHA11-1334</name>
</gene>
<dbReference type="EMBL" id="UOEQ01000516">
    <property type="protein sequence ID" value="VAW24221.1"/>
    <property type="molecule type" value="Genomic_DNA"/>
</dbReference>
<sequence>MFLPGIIFLITKSECTLNVNILLTPGIRLILAKNYQIEKSPLTLF</sequence>
<accession>A0A3B0TZL8</accession>
<name>A0A3B0TZL8_9ZZZZ</name>
<organism evidence="1">
    <name type="scientific">hydrothermal vent metagenome</name>
    <dbReference type="NCBI Taxonomy" id="652676"/>
    <lineage>
        <taxon>unclassified sequences</taxon>
        <taxon>metagenomes</taxon>
        <taxon>ecological metagenomes</taxon>
    </lineage>
</organism>
<protein>
    <submittedName>
        <fullName evidence="1">Uncharacterized protein</fullName>
    </submittedName>
</protein>
<proteinExistence type="predicted"/>
<dbReference type="AlphaFoldDB" id="A0A3B0TZL8"/>